<accession>Q7MJG9</accession>
<organism evidence="2 3">
    <name type="scientific">Vibrio vulnificus (strain YJ016)</name>
    <dbReference type="NCBI Taxonomy" id="196600"/>
    <lineage>
        <taxon>Bacteria</taxon>
        <taxon>Pseudomonadati</taxon>
        <taxon>Pseudomonadota</taxon>
        <taxon>Gammaproteobacteria</taxon>
        <taxon>Vibrionales</taxon>
        <taxon>Vibrionaceae</taxon>
        <taxon>Vibrio</taxon>
    </lineage>
</organism>
<evidence type="ECO:0000313" key="2">
    <source>
        <dbReference type="EMBL" id="BAC94957.1"/>
    </source>
</evidence>
<sequence length="49" mass="6166">MRAKVIQRKKRWLSYRVNRNYRLLVRRSCCHSGPYYCVSHDEFEFWAKQ</sequence>
<reference evidence="2 3" key="1">
    <citation type="journal article" date="2003" name="Genome Res.">
        <title>Comparative genome analysis of Vibrio vulnificus, a marine pathogen.</title>
        <authorList>
            <person name="Chen C.Y."/>
            <person name="Wu K.M."/>
            <person name="Chang Y.C."/>
            <person name="Chang C.H."/>
            <person name="Tsai H.C."/>
            <person name="Liao T.L."/>
            <person name="Liu Y.M."/>
            <person name="Chen H.J."/>
            <person name="Shen A.B."/>
            <person name="Li J.C."/>
            <person name="Su T.L."/>
            <person name="Shao C.P."/>
            <person name="Lee C.T."/>
            <person name="Hor L.I."/>
            <person name="Tsai S.F."/>
        </authorList>
    </citation>
    <scope>NUCLEOTIDE SEQUENCE [LARGE SCALE GENOMIC DNA]</scope>
    <source>
        <strain evidence="2 3">YJ016</strain>
    </source>
</reference>
<dbReference type="HOGENOM" id="CLU_3142172_0_0_6"/>
<name>Q7MJG9_VIBVY</name>
<dbReference type="EMBL" id="BA000037">
    <property type="protein sequence ID" value="BAC94957.1"/>
    <property type="molecule type" value="Genomic_DNA"/>
</dbReference>
<dbReference type="Pfam" id="PF24732">
    <property type="entry name" value="ParE_like"/>
    <property type="match status" value="1"/>
</dbReference>
<dbReference type="AlphaFoldDB" id="Q7MJG9"/>
<proteinExistence type="predicted"/>
<dbReference type="Proteomes" id="UP000002675">
    <property type="component" value="Chromosome I"/>
</dbReference>
<protein>
    <recommendedName>
        <fullName evidence="1">ParE-like toxin domain-containing protein</fullName>
    </recommendedName>
</protein>
<dbReference type="KEGG" id="vvy:VV2193"/>
<evidence type="ECO:0000313" key="3">
    <source>
        <dbReference type="Proteomes" id="UP000002675"/>
    </source>
</evidence>
<dbReference type="InterPro" id="IPR056925">
    <property type="entry name" value="ParE-like"/>
</dbReference>
<feature type="domain" description="ParE-like toxin" evidence="1">
    <location>
        <begin position="4"/>
        <end position="43"/>
    </location>
</feature>
<evidence type="ECO:0000259" key="1">
    <source>
        <dbReference type="Pfam" id="PF24732"/>
    </source>
</evidence>
<gene>
    <name evidence="2" type="ordered locus">VV2193</name>
</gene>